<reference evidence="11 12" key="1">
    <citation type="submission" date="2024-02" db="EMBL/GenBank/DDBJ databases">
        <title>Chromosome-scale genome assembly of the rough periwinkle Littorina saxatilis.</title>
        <authorList>
            <person name="De Jode A."/>
            <person name="Faria R."/>
            <person name="Formenti G."/>
            <person name="Sims Y."/>
            <person name="Smith T.P."/>
            <person name="Tracey A."/>
            <person name="Wood J.M.D."/>
            <person name="Zagrodzka Z.B."/>
            <person name="Johannesson K."/>
            <person name="Butlin R.K."/>
            <person name="Leder E.H."/>
        </authorList>
    </citation>
    <scope>NUCLEOTIDE SEQUENCE [LARGE SCALE GENOMIC DNA]</scope>
    <source>
        <strain evidence="11">Snail1</strain>
        <tissue evidence="11">Muscle</tissue>
    </source>
</reference>
<keyword evidence="7" id="KW-0325">Glycoprotein</keyword>
<dbReference type="Proteomes" id="UP001374579">
    <property type="component" value="Unassembled WGS sequence"/>
</dbReference>
<keyword evidence="6 9" id="KW-0472">Membrane</keyword>
<evidence type="ECO:0000256" key="4">
    <source>
        <dbReference type="ARBA" id="ARBA00022692"/>
    </source>
</evidence>
<keyword evidence="3" id="KW-0808">Transferase</keyword>
<feature type="transmembrane region" description="Helical" evidence="9">
    <location>
        <begin position="453"/>
        <end position="472"/>
    </location>
</feature>
<dbReference type="GO" id="GO:0005794">
    <property type="term" value="C:Golgi apparatus"/>
    <property type="evidence" value="ECO:0007669"/>
    <property type="project" value="UniProtKB-ARBA"/>
</dbReference>
<protein>
    <recommendedName>
        <fullName evidence="10">Cas1p 10 TM acyl transferase domain-containing protein</fullName>
    </recommendedName>
</protein>
<feature type="compositionally biased region" description="Low complexity" evidence="8">
    <location>
        <begin position="7"/>
        <end position="20"/>
    </location>
</feature>
<keyword evidence="4 9" id="KW-0812">Transmembrane</keyword>
<dbReference type="SUPFAM" id="SSF52266">
    <property type="entry name" value="SGNH hydrolase"/>
    <property type="match status" value="1"/>
</dbReference>
<feature type="transmembrane region" description="Helical" evidence="9">
    <location>
        <begin position="323"/>
        <end position="344"/>
    </location>
</feature>
<feature type="transmembrane region" description="Helical" evidence="9">
    <location>
        <begin position="479"/>
        <end position="497"/>
    </location>
</feature>
<comment type="subcellular location">
    <subcellularLocation>
        <location evidence="1">Membrane</location>
        <topology evidence="1">Multi-pass membrane protein</topology>
    </subcellularLocation>
</comment>
<evidence type="ECO:0000256" key="9">
    <source>
        <dbReference type="SAM" id="Phobius"/>
    </source>
</evidence>
<dbReference type="InterPro" id="IPR012419">
    <property type="entry name" value="Cas1_AcylTrans_dom"/>
</dbReference>
<dbReference type="GO" id="GO:0016020">
    <property type="term" value="C:membrane"/>
    <property type="evidence" value="ECO:0007669"/>
    <property type="project" value="UniProtKB-SubCell"/>
</dbReference>
<evidence type="ECO:0000256" key="5">
    <source>
        <dbReference type="ARBA" id="ARBA00022989"/>
    </source>
</evidence>
<evidence type="ECO:0000313" key="11">
    <source>
        <dbReference type="EMBL" id="KAK7113316.1"/>
    </source>
</evidence>
<evidence type="ECO:0000256" key="8">
    <source>
        <dbReference type="SAM" id="MobiDB-lite"/>
    </source>
</evidence>
<feature type="domain" description="Cas1p 10 TM acyl transferase" evidence="10">
    <location>
        <begin position="510"/>
        <end position="816"/>
    </location>
</feature>
<evidence type="ECO:0000259" key="10">
    <source>
        <dbReference type="Pfam" id="PF07779"/>
    </source>
</evidence>
<gene>
    <name evidence="11" type="ORF">V1264_012625</name>
</gene>
<dbReference type="GO" id="GO:0016740">
    <property type="term" value="F:transferase activity"/>
    <property type="evidence" value="ECO:0007669"/>
    <property type="project" value="UniProtKB-KW"/>
</dbReference>
<feature type="transmembrane region" description="Helical" evidence="9">
    <location>
        <begin position="775"/>
        <end position="800"/>
    </location>
</feature>
<accession>A0AAN9BXN0</accession>
<sequence length="834" mass="96417">MMEEHSSAQPQPTPSSSTSEITQYINVENAKLVALVIVLGFVGYHGSIHLKYGSDSCRLLMSDGRFPGYNTWQPYGCMTHKYTRSDARMCMHYISYWGGRNHITFIGDSRIRQLYFEFVNLLSQDVVEGYKAHTDLRFSDEKISARVDFLWYPMVNSSMYDVYQNWLKSVQPGARPNLVITGSASWSIRMFNGSKQALDNFKANLSTIKPLINKLRPSTHVIWMLQAPVLEEKMGVNRSMITNLQIDDYNKAAIELLEDSEATIWSSARLVAQGLKRESPDGLHMAQSALTLNAQMLLNLYCNNDMNHHDGTCCNTPEPATTLQIITAAAFLVCMVSAVALFLYRRRLRRLLAVKVRVENGQRSNGTSSNGSSPKAFADTLSEIMVPLAKLGLIMGYFYLCDRTNFFMKENKYFTQVNFFLPFAYVMILGFFFTESTTKTSVMHRDQTDEWKGWMQLVILIYHLTGASKVLPIYMHIRLLVSCYLFLTGFGHFTYFWRNGDYSLVRYCMLGGRHCQIYWHTRKNSLRRVLEVMFRLNLLVVVLCFVMNRPYQFYYFVPLVSFWYLVVYLFMAIWPHVTQESVEANALHYLYMVIKFIILIVVISLFYLSEVFFEKVFLTRPFKALFVTSDDSIHEWRFRWQLDRMSILYGMLFGFGYQVLLRYKWIEDNHSQHLFSRPISWALCFLGLLGLGSYVLFSFLCTNKPQCNDVHSYIVFIPVVSYILLRNVPGWLRTRYSSFFAWFGKISLELFICQYHVWLAADTHGVLVMLPSYPVLNVVVTSFILICVAHEINAICNALVKYAVPDDWKAMLRNVIVFCAVLLPVCITNGVLVL</sequence>
<feature type="transmembrane region" description="Helical" evidence="9">
    <location>
        <begin position="553"/>
        <end position="574"/>
    </location>
</feature>
<keyword evidence="5 9" id="KW-1133">Transmembrane helix</keyword>
<dbReference type="AlphaFoldDB" id="A0AAN9BXN0"/>
<dbReference type="GO" id="GO:0005975">
    <property type="term" value="P:carbohydrate metabolic process"/>
    <property type="evidence" value="ECO:0007669"/>
    <property type="project" value="UniProtKB-ARBA"/>
</dbReference>
<dbReference type="Pfam" id="PF07779">
    <property type="entry name" value="Cas1_AcylT"/>
    <property type="match status" value="2"/>
</dbReference>
<feature type="transmembrane region" description="Helical" evidence="9">
    <location>
        <begin position="812"/>
        <end position="832"/>
    </location>
</feature>
<evidence type="ECO:0000256" key="2">
    <source>
        <dbReference type="ARBA" id="ARBA00010666"/>
    </source>
</evidence>
<dbReference type="PANTHER" id="PTHR13533:SF1">
    <property type="entry name" value="N-ACETYLNEURAMINATE 9-O-ACETYLTRANSFERASE"/>
    <property type="match status" value="1"/>
</dbReference>
<feature type="transmembrane region" description="Helical" evidence="9">
    <location>
        <begin position="678"/>
        <end position="701"/>
    </location>
</feature>
<evidence type="ECO:0000256" key="1">
    <source>
        <dbReference type="ARBA" id="ARBA00004141"/>
    </source>
</evidence>
<feature type="transmembrane region" description="Helical" evidence="9">
    <location>
        <begin position="586"/>
        <end position="608"/>
    </location>
</feature>
<feature type="region of interest" description="Disordered" evidence="8">
    <location>
        <begin position="1"/>
        <end position="20"/>
    </location>
</feature>
<dbReference type="PANTHER" id="PTHR13533">
    <property type="entry name" value="N-ACETYLNEURAMINATE 9-O-ACETYLTRANSFERASE"/>
    <property type="match status" value="1"/>
</dbReference>
<name>A0AAN9BXN0_9CAEN</name>
<dbReference type="EMBL" id="JBAMIC010000002">
    <property type="protein sequence ID" value="KAK7113316.1"/>
    <property type="molecule type" value="Genomic_DNA"/>
</dbReference>
<proteinExistence type="inferred from homology"/>
<organism evidence="11 12">
    <name type="scientific">Littorina saxatilis</name>
    <dbReference type="NCBI Taxonomy" id="31220"/>
    <lineage>
        <taxon>Eukaryota</taxon>
        <taxon>Metazoa</taxon>
        <taxon>Spiralia</taxon>
        <taxon>Lophotrochozoa</taxon>
        <taxon>Mollusca</taxon>
        <taxon>Gastropoda</taxon>
        <taxon>Caenogastropoda</taxon>
        <taxon>Littorinimorpha</taxon>
        <taxon>Littorinoidea</taxon>
        <taxon>Littorinidae</taxon>
        <taxon>Littorina</taxon>
    </lineage>
</organism>
<evidence type="ECO:0000256" key="3">
    <source>
        <dbReference type="ARBA" id="ARBA00022679"/>
    </source>
</evidence>
<feature type="transmembrane region" description="Helical" evidence="9">
    <location>
        <begin position="413"/>
        <end position="433"/>
    </location>
</feature>
<evidence type="ECO:0000256" key="6">
    <source>
        <dbReference type="ARBA" id="ARBA00023136"/>
    </source>
</evidence>
<evidence type="ECO:0000256" key="7">
    <source>
        <dbReference type="ARBA" id="ARBA00023180"/>
    </source>
</evidence>
<feature type="transmembrane region" description="Helical" evidence="9">
    <location>
        <begin position="529"/>
        <end position="546"/>
    </location>
</feature>
<feature type="transmembrane region" description="Helical" evidence="9">
    <location>
        <begin position="647"/>
        <end position="666"/>
    </location>
</feature>
<feature type="transmembrane region" description="Helical" evidence="9">
    <location>
        <begin position="713"/>
        <end position="732"/>
    </location>
</feature>
<comment type="similarity">
    <text evidence="2">Belongs to the PC-esterase family. CASD1 subfamily.</text>
</comment>
<evidence type="ECO:0000313" key="12">
    <source>
        <dbReference type="Proteomes" id="UP001374579"/>
    </source>
</evidence>
<comment type="caution">
    <text evidence="11">The sequence shown here is derived from an EMBL/GenBank/DDBJ whole genome shotgun (WGS) entry which is preliminary data.</text>
</comment>
<keyword evidence="12" id="KW-1185">Reference proteome</keyword>
<feature type="domain" description="Cas1p 10 TM acyl transferase" evidence="10">
    <location>
        <begin position="306"/>
        <end position="509"/>
    </location>
</feature>